<protein>
    <submittedName>
        <fullName evidence="2">Uncharacterized protein</fullName>
    </submittedName>
</protein>
<sequence length="191" mass="20402">MAPRTADRNMPSISSPLSPRTEPLAIPSQARRRPNLNSRQSSNAPTSASGHLRLPSLPRFHPANFASSQNSSQAITPVTGPNSPNTPSSPQNARSRQYEVQRQMYAYQQQLLANTNGQVRAPTSAKPTSPRLEPLASPGAVTPLELGGADGYLTAGVNPADAAKHVEHLIREEARRRGDWSPGRPTSVGGC</sequence>
<dbReference type="InParanoid" id="Q0UCV7"/>
<dbReference type="OMA" id="KPKQHIH"/>
<dbReference type="GeneID" id="5977585"/>
<dbReference type="VEuPathDB" id="FungiDB:JI435_104070"/>
<gene>
    <name evidence="2" type="ORF">SNOG_10407</name>
</gene>
<evidence type="ECO:0000256" key="1">
    <source>
        <dbReference type="SAM" id="MobiDB-lite"/>
    </source>
</evidence>
<evidence type="ECO:0000313" key="3">
    <source>
        <dbReference type="Proteomes" id="UP000001055"/>
    </source>
</evidence>
<feature type="region of interest" description="Disordered" evidence="1">
    <location>
        <begin position="115"/>
        <end position="137"/>
    </location>
</feature>
<dbReference type="eggNOG" id="ENOG502SBZM">
    <property type="taxonomic scope" value="Eukaryota"/>
</dbReference>
<dbReference type="HOGENOM" id="CLU_103049_0_0_1"/>
<dbReference type="RefSeq" id="XP_001800678.1">
    <property type="nucleotide sequence ID" value="XM_001800626.1"/>
</dbReference>
<feature type="compositionally biased region" description="Polar residues" evidence="1">
    <location>
        <begin position="35"/>
        <end position="49"/>
    </location>
</feature>
<evidence type="ECO:0000313" key="2">
    <source>
        <dbReference type="EMBL" id="EAT81801.1"/>
    </source>
</evidence>
<feature type="region of interest" description="Disordered" evidence="1">
    <location>
        <begin position="1"/>
        <end position="100"/>
    </location>
</feature>
<dbReference type="EMBL" id="CH445341">
    <property type="protein sequence ID" value="EAT81801.1"/>
    <property type="molecule type" value="Genomic_DNA"/>
</dbReference>
<name>Q0UCV7_PHANO</name>
<feature type="compositionally biased region" description="Low complexity" evidence="1">
    <location>
        <begin position="63"/>
        <end position="92"/>
    </location>
</feature>
<dbReference type="KEGG" id="pno:SNOG_10407"/>
<dbReference type="Proteomes" id="UP000001055">
    <property type="component" value="Unassembled WGS sequence"/>
</dbReference>
<accession>Q0UCV7</accession>
<organism evidence="2 3">
    <name type="scientific">Phaeosphaeria nodorum (strain SN15 / ATCC MYA-4574 / FGSC 10173)</name>
    <name type="common">Glume blotch fungus</name>
    <name type="synonym">Parastagonospora nodorum</name>
    <dbReference type="NCBI Taxonomy" id="321614"/>
    <lineage>
        <taxon>Eukaryota</taxon>
        <taxon>Fungi</taxon>
        <taxon>Dikarya</taxon>
        <taxon>Ascomycota</taxon>
        <taxon>Pezizomycotina</taxon>
        <taxon>Dothideomycetes</taxon>
        <taxon>Pleosporomycetidae</taxon>
        <taxon>Pleosporales</taxon>
        <taxon>Pleosporineae</taxon>
        <taxon>Phaeosphaeriaceae</taxon>
        <taxon>Parastagonospora</taxon>
    </lineage>
</organism>
<proteinExistence type="predicted"/>
<dbReference type="AlphaFoldDB" id="Q0UCV7"/>
<reference evidence="3" key="1">
    <citation type="journal article" date="2007" name="Plant Cell">
        <title>Dothideomycete-plant interactions illuminated by genome sequencing and EST analysis of the wheat pathogen Stagonospora nodorum.</title>
        <authorList>
            <person name="Hane J.K."/>
            <person name="Lowe R.G."/>
            <person name="Solomon P.S."/>
            <person name="Tan K.C."/>
            <person name="Schoch C.L."/>
            <person name="Spatafora J.W."/>
            <person name="Crous P.W."/>
            <person name="Kodira C."/>
            <person name="Birren B.W."/>
            <person name="Galagan J.E."/>
            <person name="Torriani S.F."/>
            <person name="McDonald B.A."/>
            <person name="Oliver R.P."/>
        </authorList>
    </citation>
    <scope>NUCLEOTIDE SEQUENCE [LARGE SCALE GENOMIC DNA]</scope>
    <source>
        <strain evidence="3">SN15 / ATCC MYA-4574 / FGSC 10173</strain>
    </source>
</reference>